<dbReference type="HOGENOM" id="CLU_268229_0_0_1"/>
<dbReference type="Gene3D" id="1.25.40.20">
    <property type="entry name" value="Ankyrin repeat-containing domain"/>
    <property type="match status" value="5"/>
</dbReference>
<dbReference type="eggNOG" id="KOG4177">
    <property type="taxonomic scope" value="Eukaryota"/>
</dbReference>
<dbReference type="InterPro" id="IPR002110">
    <property type="entry name" value="Ankyrin_rpt"/>
</dbReference>
<evidence type="ECO:0000256" key="2">
    <source>
        <dbReference type="ARBA" id="ARBA00023043"/>
    </source>
</evidence>
<dbReference type="GeneID" id="19470929"/>
<dbReference type="SUPFAM" id="SSF48403">
    <property type="entry name" value="Ankyrin repeat"/>
    <property type="match status" value="2"/>
</dbReference>
<accession>S3DIH4</accession>
<keyword evidence="2 3" id="KW-0040">ANK repeat</keyword>
<feature type="repeat" description="ANK" evidence="3">
    <location>
        <begin position="1125"/>
        <end position="1157"/>
    </location>
</feature>
<gene>
    <name evidence="4" type="ORF">GLAREA_11888</name>
</gene>
<proteinExistence type="predicted"/>
<feature type="repeat" description="ANK" evidence="3">
    <location>
        <begin position="642"/>
        <end position="674"/>
    </location>
</feature>
<dbReference type="EMBL" id="KE145360">
    <property type="protein sequence ID" value="EPE31806.1"/>
    <property type="molecule type" value="Genomic_DNA"/>
</dbReference>
<keyword evidence="1" id="KW-0677">Repeat</keyword>
<dbReference type="KEGG" id="glz:GLAREA_11888"/>
<organism evidence="4 5">
    <name type="scientific">Glarea lozoyensis (strain ATCC 20868 / MF5171)</name>
    <dbReference type="NCBI Taxonomy" id="1116229"/>
    <lineage>
        <taxon>Eukaryota</taxon>
        <taxon>Fungi</taxon>
        <taxon>Dikarya</taxon>
        <taxon>Ascomycota</taxon>
        <taxon>Pezizomycotina</taxon>
        <taxon>Leotiomycetes</taxon>
        <taxon>Helotiales</taxon>
        <taxon>Helotiaceae</taxon>
        <taxon>Glarea</taxon>
    </lineage>
</organism>
<name>S3DIH4_GLAL2</name>
<dbReference type="PROSITE" id="PS50297">
    <property type="entry name" value="ANK_REP_REGION"/>
    <property type="match status" value="7"/>
</dbReference>
<dbReference type="Proteomes" id="UP000016922">
    <property type="component" value="Unassembled WGS sequence"/>
</dbReference>
<feature type="repeat" description="ANK" evidence="3">
    <location>
        <begin position="846"/>
        <end position="878"/>
    </location>
</feature>
<dbReference type="PANTHER" id="PTHR24198">
    <property type="entry name" value="ANKYRIN REPEAT AND PROTEIN KINASE DOMAIN-CONTAINING PROTEIN"/>
    <property type="match status" value="1"/>
</dbReference>
<evidence type="ECO:0000256" key="1">
    <source>
        <dbReference type="ARBA" id="ARBA00022737"/>
    </source>
</evidence>
<dbReference type="AlphaFoldDB" id="S3DIH4"/>
<dbReference type="PANTHER" id="PTHR24198:SF165">
    <property type="entry name" value="ANKYRIN REPEAT-CONTAINING PROTEIN-RELATED"/>
    <property type="match status" value="1"/>
</dbReference>
<reference evidence="4 5" key="1">
    <citation type="journal article" date="2013" name="BMC Genomics">
        <title>Genomics-driven discovery of the pneumocandin biosynthetic gene cluster in the fungus Glarea lozoyensis.</title>
        <authorList>
            <person name="Chen L."/>
            <person name="Yue Q."/>
            <person name="Zhang X."/>
            <person name="Xiang M."/>
            <person name="Wang C."/>
            <person name="Li S."/>
            <person name="Che Y."/>
            <person name="Ortiz-Lopez F.J."/>
            <person name="Bills G.F."/>
            <person name="Liu X."/>
            <person name="An Z."/>
        </authorList>
    </citation>
    <scope>NUCLEOTIDE SEQUENCE [LARGE SCALE GENOMIC DNA]</scope>
    <source>
        <strain evidence="5">ATCC 20868 / MF5171</strain>
    </source>
</reference>
<dbReference type="RefSeq" id="XP_008080861.1">
    <property type="nucleotide sequence ID" value="XM_008082670.1"/>
</dbReference>
<dbReference type="InterPro" id="IPR036770">
    <property type="entry name" value="Ankyrin_rpt-contain_sf"/>
</dbReference>
<dbReference type="PROSITE" id="PS50088">
    <property type="entry name" value="ANK_REPEAT"/>
    <property type="match status" value="7"/>
</dbReference>
<evidence type="ECO:0000313" key="5">
    <source>
        <dbReference type="Proteomes" id="UP000016922"/>
    </source>
</evidence>
<dbReference type="OrthoDB" id="194358at2759"/>
<feature type="repeat" description="ANK" evidence="3">
    <location>
        <begin position="708"/>
        <end position="740"/>
    </location>
</feature>
<dbReference type="SMART" id="SM00248">
    <property type="entry name" value="ANK"/>
    <property type="match status" value="18"/>
</dbReference>
<feature type="repeat" description="ANK" evidence="3">
    <location>
        <begin position="1092"/>
        <end position="1124"/>
    </location>
</feature>
<keyword evidence="5" id="KW-1185">Reference proteome</keyword>
<feature type="repeat" description="ANK" evidence="3">
    <location>
        <begin position="609"/>
        <end position="641"/>
    </location>
</feature>
<sequence length="1225" mass="137965">MWLAAEILLEVFSLLSRHELKIIRLVSHAWKNSAQVLLFENVNLKLTRESFKRLQNIAHHEELSKYVRKITYDAKLLISGDLDEFLRTVTFVSWIRVKATAHVGFSHEKQHEYFSQTTQAKLETRYHNYRRYVKSQEYLCRNGNANERTILADVCSKLPRLVNIFYNMNNEIDDGVLDKPLFASGASFWILLQTACLSRHTQPLRTISGRFNSYGMTDNHWFVHCRDWDALKEWNKACGSFSDPSNAISALHNLTLEFEYGRPNSAPEDVSQVAGLISRAKSLRLLHLSFGRTIEGYQSSSIIVHLSRVIDDCMYWEHLEMLSLQAIATSEKSLKSLLKRQSSSLRRLELSWIILEDSADSADDKKCSWISVIEFLHNELSLENIKFDGHLKAGIIDTEFPWSEDWRTQSEAQAINEKSFPGLSTRLYYSEDCLKYRIERFVTHRGPSPFQKNPGPRMEYGRYDIPVVEQGRLRYPTWVAHFIDEDISWSWRGTFLLNSWRKMTPEPGRDSLGEFRGRRNAIIPLLGCRSGFTNAYTQDVLHVLRWAIRSKCPEFVEDLWKDPRILVNRKLDVDGTRPLFWALDEHFDEETFQCLLDWPKVDVNLQDAERNTPLSLASQEGNARAVELLLKNGALTELEGQYGKGPLMQAVVHNKQDVARRLLQAGASIDRDTCEGHDGAIHVAIKTDQNLVKLLLEYKLNIECKGDSGNTPLIVATKEDDLQTVELLLTRGVSTEVSNDACETPFQVAVQNGNVKIALVLLKHNASTDKWSDSRDTPLRYALRCGHETLAKVLLLQINADSKLQNRLWTENDLHLAVTSGLEDVVKLLLQPPLRDKLDLELKNVNGETALMLAMHSLNEPIIYSLIAAGADTHVCDRSGKTAIELAILHERHELAKSLQLFGNQNKQVDQLGDPHLIIALKLHRDKKMPTSKWLKLVEDVLKAGTDVNRLGGRDISALHVAVQRRDIALIQLLLSRGAEVDTIDANECTPLLDAVQNGSGGKELEEVLLKKDAKVNVEGGKYGYPLQAAAAAWSGEEVVEMLLSAGANVNAYGGLHETAVHAAVICGRIKVLRLLLEDRSSTADLELKDDHNRTVLQSAIASGDKAVIDMVLKHGANIEALDMEGRTPLLAAVNNEDEELVELLLRYEASTRAKDTKGRTPFLIAIEKDLESIAELLMSTSDVNVQGGVYGSALRAVMYKGNRRVVRKLMDAGAKVDAAVEEID</sequence>
<protein>
    <submittedName>
        <fullName evidence="4">Ankyrin repeat-containing protein</fullName>
    </submittedName>
</protein>
<dbReference type="Pfam" id="PF12796">
    <property type="entry name" value="Ank_2"/>
    <property type="match status" value="6"/>
</dbReference>
<feature type="repeat" description="ANK" evidence="3">
    <location>
        <begin position="954"/>
        <end position="986"/>
    </location>
</feature>
<evidence type="ECO:0000313" key="4">
    <source>
        <dbReference type="EMBL" id="EPE31806.1"/>
    </source>
</evidence>
<evidence type="ECO:0000256" key="3">
    <source>
        <dbReference type="PROSITE-ProRule" id="PRU00023"/>
    </source>
</evidence>